<keyword evidence="3" id="KW-1185">Reference proteome</keyword>
<evidence type="ECO:0000313" key="3">
    <source>
        <dbReference type="Proteomes" id="UP001159363"/>
    </source>
</evidence>
<feature type="compositionally biased region" description="Polar residues" evidence="1">
    <location>
        <begin position="204"/>
        <end position="221"/>
    </location>
</feature>
<evidence type="ECO:0000313" key="2">
    <source>
        <dbReference type="EMBL" id="KAJ8874137.1"/>
    </source>
</evidence>
<gene>
    <name evidence="2" type="ORF">PR048_024979</name>
</gene>
<protein>
    <submittedName>
        <fullName evidence="2">Uncharacterized protein</fullName>
    </submittedName>
</protein>
<feature type="region of interest" description="Disordered" evidence="1">
    <location>
        <begin position="197"/>
        <end position="221"/>
    </location>
</feature>
<name>A0ABQ9GQ16_9NEOP</name>
<comment type="caution">
    <text evidence="2">The sequence shown here is derived from an EMBL/GenBank/DDBJ whole genome shotgun (WGS) entry which is preliminary data.</text>
</comment>
<evidence type="ECO:0000256" key="1">
    <source>
        <dbReference type="SAM" id="MobiDB-lite"/>
    </source>
</evidence>
<reference evidence="2 3" key="1">
    <citation type="submission" date="2023-02" db="EMBL/GenBank/DDBJ databases">
        <title>LHISI_Scaffold_Assembly.</title>
        <authorList>
            <person name="Stuart O.P."/>
            <person name="Cleave R."/>
            <person name="Magrath M.J.L."/>
            <person name="Mikheyev A.S."/>
        </authorList>
    </citation>
    <scope>NUCLEOTIDE SEQUENCE [LARGE SCALE GENOMIC DNA]</scope>
    <source>
        <strain evidence="2">Daus_M_001</strain>
        <tissue evidence="2">Leg muscle</tissue>
    </source>
</reference>
<dbReference type="EMBL" id="JARBHB010000010">
    <property type="protein sequence ID" value="KAJ8874137.1"/>
    <property type="molecule type" value="Genomic_DNA"/>
</dbReference>
<organism evidence="2 3">
    <name type="scientific">Dryococelus australis</name>
    <dbReference type="NCBI Taxonomy" id="614101"/>
    <lineage>
        <taxon>Eukaryota</taxon>
        <taxon>Metazoa</taxon>
        <taxon>Ecdysozoa</taxon>
        <taxon>Arthropoda</taxon>
        <taxon>Hexapoda</taxon>
        <taxon>Insecta</taxon>
        <taxon>Pterygota</taxon>
        <taxon>Neoptera</taxon>
        <taxon>Polyneoptera</taxon>
        <taxon>Phasmatodea</taxon>
        <taxon>Verophasmatodea</taxon>
        <taxon>Anareolatae</taxon>
        <taxon>Phasmatidae</taxon>
        <taxon>Eurycanthinae</taxon>
        <taxon>Dryococelus</taxon>
    </lineage>
</organism>
<sequence>MVTRPRPAALQSHLDVGATVAERFVRSPPTKAIPGSIPDRVTPDFRMWESCRTMPLVGEFSREFPVSAALSFRRCSKLASNTLIGSQDLEVKSRPKLFTHSSLPRTICLGSRSFKVADMTSRSGALGQGHGNGVKVSQIQYGCWVTLQLPYAFPNKAKHTLHSLWLGNVMGNNTTPYRNANQLYCLMTQNERYGATRKSRQRLDCSNPTKETGFNPQSGHSRFSQAGIVPDDAAARRIFSGIFIPALLHIHLASSSSALKTSL</sequence>
<proteinExistence type="predicted"/>
<dbReference type="Proteomes" id="UP001159363">
    <property type="component" value="Chromosome 9"/>
</dbReference>
<accession>A0ABQ9GQ16</accession>